<keyword evidence="4" id="KW-1185">Reference proteome</keyword>
<comment type="caution">
    <text evidence="3">The sequence shown here is derived from an EMBL/GenBank/DDBJ whole genome shotgun (WGS) entry which is preliminary data.</text>
</comment>
<feature type="compositionally biased region" description="Basic and acidic residues" evidence="2">
    <location>
        <begin position="442"/>
        <end position="458"/>
    </location>
</feature>
<proteinExistence type="predicted"/>
<evidence type="ECO:0000256" key="1">
    <source>
        <dbReference type="SAM" id="Coils"/>
    </source>
</evidence>
<dbReference type="EMBL" id="CAJJDN010000059">
    <property type="protein sequence ID" value="CAD8092737.1"/>
    <property type="molecule type" value="Genomic_DNA"/>
</dbReference>
<evidence type="ECO:0000313" key="4">
    <source>
        <dbReference type="Proteomes" id="UP000692954"/>
    </source>
</evidence>
<name>A0A8S1NHY3_9CILI</name>
<sequence length="458" mass="53298">MSEIEQLTQQKQEIEKSQGILNQWVQLKKNLSQKFKNPAEAFKSLCKEGKEVLAIEDFGDFAKGLDLTQVFKDYTLNEDNFCKAWEQWEYKQKQNDHKLQIINEKLQLLIMLDNGEMPKEGLRGLDSAPNKRVQQITENNETLEKLQEKLDNLVNEGLKQKEKQDVIENEQDCFSQFMAKKSEIKTQELSITKLQQKNNEDDEGSNPSKSKRSYIDQTPSYTRNKATFGSSSSNLLQSSLQNKGSLGNSQLSVKSSFIIESQIQISPQKAAQNLRNYTQNPQQQMKSPYEERQQQEERKSQKANKMKGELQTYISELFQNERDQRQQIRTFEKPILQEQQRGGLAGFVTSKKFYQNQSNKQSFIDGDSQNVSKRVQTIRYKLDDFQSQKLAQYSYVPRTLPEWTPDRPVRLSNPKPKQNSGKQISPKYTPGNTHRLNLNYLKQEKEKDAVSEQKQEEH</sequence>
<dbReference type="OrthoDB" id="299478at2759"/>
<organism evidence="3 4">
    <name type="scientific">Paramecium sonneborni</name>
    <dbReference type="NCBI Taxonomy" id="65129"/>
    <lineage>
        <taxon>Eukaryota</taxon>
        <taxon>Sar</taxon>
        <taxon>Alveolata</taxon>
        <taxon>Ciliophora</taxon>
        <taxon>Intramacronucleata</taxon>
        <taxon>Oligohymenophorea</taxon>
        <taxon>Peniculida</taxon>
        <taxon>Parameciidae</taxon>
        <taxon>Paramecium</taxon>
    </lineage>
</organism>
<gene>
    <name evidence="3" type="ORF">PSON_ATCC_30995.1.T0590224</name>
</gene>
<accession>A0A8S1NHY3</accession>
<feature type="region of interest" description="Disordered" evidence="2">
    <location>
        <begin position="401"/>
        <end position="458"/>
    </location>
</feature>
<feature type="compositionally biased region" description="Basic and acidic residues" evidence="2">
    <location>
        <begin position="288"/>
        <end position="300"/>
    </location>
</feature>
<dbReference type="Proteomes" id="UP000692954">
    <property type="component" value="Unassembled WGS sequence"/>
</dbReference>
<dbReference type="AlphaFoldDB" id="A0A8S1NHY3"/>
<evidence type="ECO:0000313" key="3">
    <source>
        <dbReference type="EMBL" id="CAD8092737.1"/>
    </source>
</evidence>
<keyword evidence="1" id="KW-0175">Coiled coil</keyword>
<evidence type="ECO:0000256" key="2">
    <source>
        <dbReference type="SAM" id="MobiDB-lite"/>
    </source>
</evidence>
<feature type="region of interest" description="Disordered" evidence="2">
    <location>
        <begin position="193"/>
        <end position="232"/>
    </location>
</feature>
<protein>
    <submittedName>
        <fullName evidence="3">Uncharacterized protein</fullName>
    </submittedName>
</protein>
<feature type="region of interest" description="Disordered" evidence="2">
    <location>
        <begin position="279"/>
        <end position="306"/>
    </location>
</feature>
<feature type="coiled-coil region" evidence="1">
    <location>
        <begin position="133"/>
        <end position="163"/>
    </location>
</feature>
<feature type="compositionally biased region" description="Polar residues" evidence="2">
    <location>
        <begin position="215"/>
        <end position="228"/>
    </location>
</feature>
<reference evidence="3" key="1">
    <citation type="submission" date="2021-01" db="EMBL/GenBank/DDBJ databases">
        <authorList>
            <consortium name="Genoscope - CEA"/>
            <person name="William W."/>
        </authorList>
    </citation>
    <scope>NUCLEOTIDE SEQUENCE</scope>
</reference>